<name>A0AAD3CVJ8_9STRA</name>
<proteinExistence type="predicted"/>
<reference evidence="1 2" key="1">
    <citation type="journal article" date="2021" name="Sci. Rep.">
        <title>The genome of the diatom Chaetoceros tenuissimus carries an ancient integrated fragment of an extant virus.</title>
        <authorList>
            <person name="Hongo Y."/>
            <person name="Kimura K."/>
            <person name="Takaki Y."/>
            <person name="Yoshida Y."/>
            <person name="Baba S."/>
            <person name="Kobayashi G."/>
            <person name="Nagasaki K."/>
            <person name="Hano T."/>
            <person name="Tomaru Y."/>
        </authorList>
    </citation>
    <scope>NUCLEOTIDE SEQUENCE [LARGE SCALE GENOMIC DNA]</scope>
    <source>
        <strain evidence="1 2">NIES-3715</strain>
    </source>
</reference>
<dbReference type="EMBL" id="BLLK01000046">
    <property type="protein sequence ID" value="GFH53021.1"/>
    <property type="molecule type" value="Genomic_DNA"/>
</dbReference>
<dbReference type="Proteomes" id="UP001054902">
    <property type="component" value="Unassembled WGS sequence"/>
</dbReference>
<gene>
    <name evidence="1" type="ORF">CTEN210_09497</name>
</gene>
<dbReference type="AlphaFoldDB" id="A0AAD3CVJ8"/>
<evidence type="ECO:0000313" key="1">
    <source>
        <dbReference type="EMBL" id="GFH53021.1"/>
    </source>
</evidence>
<accession>A0AAD3CVJ8</accession>
<organism evidence="1 2">
    <name type="scientific">Chaetoceros tenuissimus</name>
    <dbReference type="NCBI Taxonomy" id="426638"/>
    <lineage>
        <taxon>Eukaryota</taxon>
        <taxon>Sar</taxon>
        <taxon>Stramenopiles</taxon>
        <taxon>Ochrophyta</taxon>
        <taxon>Bacillariophyta</taxon>
        <taxon>Coscinodiscophyceae</taxon>
        <taxon>Chaetocerotophycidae</taxon>
        <taxon>Chaetocerotales</taxon>
        <taxon>Chaetocerotaceae</taxon>
        <taxon>Chaetoceros</taxon>
    </lineage>
</organism>
<sequence length="231" mass="26416">MNSRRHHRRKPKRNRKTNWLNERDDDIAAYFNVDRLRKELYEFYKFTSDNYHGQIHTYEYDIVDDDTIDLDGDAYRFDSSPRKTSPMNKKKIVTPTKNKKEKFAGLPSLSPISIQSSKSGILSAQRNTPTRDTHLKDISFQTNTTVGTDLDSLPPNSPLHAMHADTAISIVDSPTSSSNATGVSYSSNTTISDLKVKKRLLERSYEKKFEQFPRIVELGAADRPTSSLSRR</sequence>
<protein>
    <submittedName>
        <fullName evidence="1">Uncharacterized protein</fullName>
    </submittedName>
</protein>
<comment type="caution">
    <text evidence="1">The sequence shown here is derived from an EMBL/GenBank/DDBJ whole genome shotgun (WGS) entry which is preliminary data.</text>
</comment>
<evidence type="ECO:0000313" key="2">
    <source>
        <dbReference type="Proteomes" id="UP001054902"/>
    </source>
</evidence>
<keyword evidence="2" id="KW-1185">Reference proteome</keyword>